<evidence type="ECO:0000313" key="3">
    <source>
        <dbReference type="Proteomes" id="UP001597365"/>
    </source>
</evidence>
<sequence>MTNPNENGAAPEPAPDLNSVSGRASWGGSIASAESSPEGAGEDLHRGAQVLEASTGGGSKPEQEKKPTERRSRRKRTARARQRPRQPREKKRLHQPATRLNDEEFALIKSAAARCNLSVAGFLARSALAAARDLDRTSAEIADEREVITALFDTRRRLGWAGSNLNQAVKALNSGAEAPQLEAAVAAVRRAAESVHEVSSRLIEQRAS</sequence>
<dbReference type="RefSeq" id="WP_380898800.1">
    <property type="nucleotide sequence ID" value="NZ_JBHUFU010000004.1"/>
</dbReference>
<dbReference type="EMBL" id="JBHUFU010000004">
    <property type="protein sequence ID" value="MFD1829850.1"/>
    <property type="molecule type" value="Genomic_DNA"/>
</dbReference>
<feature type="compositionally biased region" description="Basic and acidic residues" evidence="1">
    <location>
        <begin position="61"/>
        <end position="70"/>
    </location>
</feature>
<feature type="compositionally biased region" description="Low complexity" evidence="1">
    <location>
        <begin position="1"/>
        <end position="11"/>
    </location>
</feature>
<proteinExistence type="predicted"/>
<accession>A0ABW4PIG4</accession>
<name>A0ABW4PIG4_9ACTN</name>
<dbReference type="Proteomes" id="UP001597365">
    <property type="component" value="Unassembled WGS sequence"/>
</dbReference>
<feature type="compositionally biased region" description="Basic residues" evidence="1">
    <location>
        <begin position="71"/>
        <end position="94"/>
    </location>
</feature>
<evidence type="ECO:0008006" key="4">
    <source>
        <dbReference type="Google" id="ProtNLM"/>
    </source>
</evidence>
<evidence type="ECO:0000256" key="1">
    <source>
        <dbReference type="SAM" id="MobiDB-lite"/>
    </source>
</evidence>
<feature type="region of interest" description="Disordered" evidence="1">
    <location>
        <begin position="1"/>
        <end position="98"/>
    </location>
</feature>
<comment type="caution">
    <text evidence="2">The sequence shown here is derived from an EMBL/GenBank/DDBJ whole genome shotgun (WGS) entry which is preliminary data.</text>
</comment>
<reference evidence="3" key="1">
    <citation type="journal article" date="2019" name="Int. J. Syst. Evol. Microbiol.">
        <title>The Global Catalogue of Microorganisms (GCM) 10K type strain sequencing project: providing services to taxonomists for standard genome sequencing and annotation.</title>
        <authorList>
            <consortium name="The Broad Institute Genomics Platform"/>
            <consortium name="The Broad Institute Genome Sequencing Center for Infectious Disease"/>
            <person name="Wu L."/>
            <person name="Ma J."/>
        </authorList>
    </citation>
    <scope>NUCLEOTIDE SEQUENCE [LARGE SCALE GENOMIC DNA]</scope>
    <source>
        <strain evidence="3">CGMCC 4.7455</strain>
    </source>
</reference>
<protein>
    <recommendedName>
        <fullName evidence="4">Plasmid mobilization relaxosome protein MobC</fullName>
    </recommendedName>
</protein>
<evidence type="ECO:0000313" key="2">
    <source>
        <dbReference type="EMBL" id="MFD1829850.1"/>
    </source>
</evidence>
<gene>
    <name evidence="2" type="ORF">ACFSJS_09250</name>
</gene>
<keyword evidence="3" id="KW-1185">Reference proteome</keyword>
<organism evidence="2 3">
    <name type="scientific">Streptomyces desertarenae</name>
    <dbReference type="NCBI Taxonomy" id="2666184"/>
    <lineage>
        <taxon>Bacteria</taxon>
        <taxon>Bacillati</taxon>
        <taxon>Actinomycetota</taxon>
        <taxon>Actinomycetes</taxon>
        <taxon>Kitasatosporales</taxon>
        <taxon>Streptomycetaceae</taxon>
        <taxon>Streptomyces</taxon>
    </lineage>
</organism>